<dbReference type="RefSeq" id="WP_141631687.1">
    <property type="nucleotide sequence ID" value="NZ_VIGB01000001.1"/>
</dbReference>
<evidence type="ECO:0000256" key="1">
    <source>
        <dbReference type="ARBA" id="ARBA00022450"/>
    </source>
</evidence>
<dbReference type="AlphaFoldDB" id="A0A540WG77"/>
<dbReference type="EMBL" id="VIGB01000001">
    <property type="protein sequence ID" value="TQF08026.1"/>
    <property type="molecule type" value="Genomic_DNA"/>
</dbReference>
<keyword evidence="5" id="KW-1185">Reference proteome</keyword>
<reference evidence="4 5" key="1">
    <citation type="submission" date="2019-06" db="EMBL/GenBank/DDBJ databases">
        <title>Description of Kitasatospora acidophila sp. nov. isolated from pine grove soil, and reclassification of Streptomyces novaecaesareae to Kitasatospora novaeceasareae comb. nov.</title>
        <authorList>
            <person name="Kim M.J."/>
        </authorList>
    </citation>
    <scope>NUCLEOTIDE SEQUENCE [LARGE SCALE GENOMIC DNA]</scope>
    <source>
        <strain evidence="4 5">MMS16-CNU292</strain>
    </source>
</reference>
<dbReference type="InterPro" id="IPR020806">
    <property type="entry name" value="PKS_PP-bd"/>
</dbReference>
<dbReference type="InterPro" id="IPR036736">
    <property type="entry name" value="ACP-like_sf"/>
</dbReference>
<evidence type="ECO:0000256" key="2">
    <source>
        <dbReference type="ARBA" id="ARBA00022553"/>
    </source>
</evidence>
<dbReference type="GO" id="GO:0017000">
    <property type="term" value="P:antibiotic biosynthetic process"/>
    <property type="evidence" value="ECO:0007669"/>
    <property type="project" value="UniProtKB-ARBA"/>
</dbReference>
<dbReference type="InterPro" id="IPR009081">
    <property type="entry name" value="PP-bd_ACP"/>
</dbReference>
<proteinExistence type="predicted"/>
<dbReference type="GO" id="GO:0031177">
    <property type="term" value="F:phosphopantetheine binding"/>
    <property type="evidence" value="ECO:0007669"/>
    <property type="project" value="InterPro"/>
</dbReference>
<name>A0A540WG77_9ACTN</name>
<organism evidence="4 5">
    <name type="scientific">Kitasatospora acidiphila</name>
    <dbReference type="NCBI Taxonomy" id="2567942"/>
    <lineage>
        <taxon>Bacteria</taxon>
        <taxon>Bacillati</taxon>
        <taxon>Actinomycetota</taxon>
        <taxon>Actinomycetes</taxon>
        <taxon>Kitasatosporales</taxon>
        <taxon>Streptomycetaceae</taxon>
        <taxon>Kitasatospora</taxon>
    </lineage>
</organism>
<dbReference type="PROSITE" id="PS50075">
    <property type="entry name" value="CARRIER"/>
    <property type="match status" value="1"/>
</dbReference>
<protein>
    <submittedName>
        <fullName evidence="4">Acyl carrier protein</fullName>
    </submittedName>
</protein>
<dbReference type="SUPFAM" id="SSF47336">
    <property type="entry name" value="ACP-like"/>
    <property type="match status" value="1"/>
</dbReference>
<sequence length="87" mass="8840">MSIPSPAPGHLLALLLDAAAQVFGRPVAAHDSFFELGGDSIAAVELATVAERLTGIEVDTELIVEQADFTALAAALTPASTAPEAAR</sequence>
<feature type="domain" description="Carrier" evidence="3">
    <location>
        <begin position="6"/>
        <end position="80"/>
    </location>
</feature>
<dbReference type="SMART" id="SM00823">
    <property type="entry name" value="PKS_PP"/>
    <property type="match status" value="1"/>
</dbReference>
<dbReference type="Pfam" id="PF00550">
    <property type="entry name" value="PP-binding"/>
    <property type="match status" value="1"/>
</dbReference>
<dbReference type="Gene3D" id="1.10.1200.10">
    <property type="entry name" value="ACP-like"/>
    <property type="match status" value="1"/>
</dbReference>
<evidence type="ECO:0000259" key="3">
    <source>
        <dbReference type="PROSITE" id="PS50075"/>
    </source>
</evidence>
<evidence type="ECO:0000313" key="4">
    <source>
        <dbReference type="EMBL" id="TQF08026.1"/>
    </source>
</evidence>
<keyword evidence="1" id="KW-0596">Phosphopantetheine</keyword>
<dbReference type="Proteomes" id="UP000319103">
    <property type="component" value="Unassembled WGS sequence"/>
</dbReference>
<comment type="caution">
    <text evidence="4">The sequence shown here is derived from an EMBL/GenBank/DDBJ whole genome shotgun (WGS) entry which is preliminary data.</text>
</comment>
<evidence type="ECO:0000313" key="5">
    <source>
        <dbReference type="Proteomes" id="UP000319103"/>
    </source>
</evidence>
<keyword evidence="2" id="KW-0597">Phosphoprotein</keyword>
<dbReference type="OrthoDB" id="2085352at2"/>
<gene>
    <name evidence="4" type="ORF">E6W39_00240</name>
</gene>
<accession>A0A540WG77</accession>